<evidence type="ECO:0000259" key="3">
    <source>
        <dbReference type="Pfam" id="PF09972"/>
    </source>
</evidence>
<keyword evidence="2" id="KW-0812">Transmembrane</keyword>
<dbReference type="Proteomes" id="UP000321548">
    <property type="component" value="Unassembled WGS sequence"/>
</dbReference>
<keyword evidence="2" id="KW-1133">Transmembrane helix</keyword>
<organism evidence="5 6">
    <name type="scientific">Zeimonas arvi</name>
    <dbReference type="NCBI Taxonomy" id="2498847"/>
    <lineage>
        <taxon>Bacteria</taxon>
        <taxon>Pseudomonadati</taxon>
        <taxon>Pseudomonadota</taxon>
        <taxon>Betaproteobacteria</taxon>
        <taxon>Burkholderiales</taxon>
        <taxon>Burkholderiaceae</taxon>
        <taxon>Zeimonas</taxon>
    </lineage>
</organism>
<feature type="transmembrane region" description="Helical" evidence="2">
    <location>
        <begin position="511"/>
        <end position="532"/>
    </location>
</feature>
<protein>
    <submittedName>
        <fullName evidence="5">DUF2207 domain-containing protein</fullName>
    </submittedName>
</protein>
<comment type="caution">
    <text evidence="5">The sequence shown here is derived from an EMBL/GenBank/DDBJ whole genome shotgun (WGS) entry which is preliminary data.</text>
</comment>
<dbReference type="EMBL" id="VDUY01000005">
    <property type="protein sequence ID" value="TXL64855.1"/>
    <property type="molecule type" value="Genomic_DNA"/>
</dbReference>
<feature type="compositionally biased region" description="Gly residues" evidence="1">
    <location>
        <begin position="655"/>
        <end position="673"/>
    </location>
</feature>
<keyword evidence="2" id="KW-0472">Membrane</keyword>
<dbReference type="InterPro" id="IPR018702">
    <property type="entry name" value="DUF2207"/>
</dbReference>
<evidence type="ECO:0000313" key="5">
    <source>
        <dbReference type="EMBL" id="TXL64855.1"/>
    </source>
</evidence>
<feature type="transmembrane region" description="Helical" evidence="2">
    <location>
        <begin position="248"/>
        <end position="269"/>
    </location>
</feature>
<dbReference type="InterPro" id="IPR048389">
    <property type="entry name" value="YciQ-like_C"/>
</dbReference>
<feature type="domain" description="Predicted membrane protein YciQ-like C-terminal" evidence="4">
    <location>
        <begin position="282"/>
        <end position="594"/>
    </location>
</feature>
<proteinExistence type="predicted"/>
<dbReference type="OrthoDB" id="9767603at2"/>
<evidence type="ECO:0000256" key="2">
    <source>
        <dbReference type="SAM" id="Phobius"/>
    </source>
</evidence>
<accession>A0A5C8NUL2</accession>
<reference evidence="5 6" key="1">
    <citation type="submission" date="2019-06" db="EMBL/GenBank/DDBJ databases">
        <title>Quisquiliibacterium sp. nov., isolated from a maize field.</title>
        <authorList>
            <person name="Lin S.-Y."/>
            <person name="Tsai C.-F."/>
            <person name="Young C.-C."/>
        </authorList>
    </citation>
    <scope>NUCLEOTIDE SEQUENCE [LARGE SCALE GENOMIC DNA]</scope>
    <source>
        <strain evidence="5 6">CC-CFT501</strain>
    </source>
</reference>
<sequence>MRPSLEAATAWARGLAVAFGLALSLPGAARADETIERYLATIEVQPDGDLLVSESITVRAEGRQIRRGIYRDFPLQFEDAEGRLRSVSFDLIAVTRDGRTEPSFTRTSARGVRIYAGDENVLLEPGVYRYEIRYRTGRQIRHHDGRAELYWNVTGNEWAFPIQSARALVRLPGNAAPVRWTAYTGRFGERGEDFRARLRDDGQLEFEATRALAPGEGLTLVAELPAGAVAAPSQAQQLQYAFLDNRRWILSGLGLLAVAAFYLIVWRAVGRDPPKGTIIPLFNPPEGISPALAGYVRNWGWSGDWREFTAAAISLAVKGLVIFDDSGGGLILKRKLSGADKGKVGAAAPFPEYHALPAGERALLSWIDGSGGVAFVDRANGESLARALKSFRSSIEKENRHRFFKRNLGWFAAGLFLTGIAIGAVLVFGQLREAEIGLLIASVVIGAFAGVFVAQIVRALMPGWRLRTIIASAIHLAVLAFMATTFLTQLGDRGPLSPDFRDFFLDAVVDNAFPLVLVAGFAALNGLFYYLLRAPTAAGRPVMDRIEGLEMYLRTAETERLNLQGAPEITAERFEALLPYAIALEAEKPWSEAFEAAFARAHPGSDVSASYRPGWHGGRAWSGRTFASGLTGAVAAAQGSFASAMPAPKSSSSGFSGGGGSGGGGGGGGGGGW</sequence>
<feature type="transmembrane region" description="Helical" evidence="2">
    <location>
        <begin position="469"/>
        <end position="491"/>
    </location>
</feature>
<evidence type="ECO:0000256" key="1">
    <source>
        <dbReference type="SAM" id="MobiDB-lite"/>
    </source>
</evidence>
<feature type="transmembrane region" description="Helical" evidence="2">
    <location>
        <begin position="408"/>
        <end position="430"/>
    </location>
</feature>
<dbReference type="Pfam" id="PF20990">
    <property type="entry name" value="DUF2207_C"/>
    <property type="match status" value="1"/>
</dbReference>
<dbReference type="RefSeq" id="WP_147705105.1">
    <property type="nucleotide sequence ID" value="NZ_VDUY01000005.1"/>
</dbReference>
<name>A0A5C8NUL2_9BURK</name>
<evidence type="ECO:0000259" key="4">
    <source>
        <dbReference type="Pfam" id="PF20990"/>
    </source>
</evidence>
<feature type="domain" description="DUF2207" evidence="3">
    <location>
        <begin position="34"/>
        <end position="222"/>
    </location>
</feature>
<feature type="transmembrane region" description="Helical" evidence="2">
    <location>
        <begin position="436"/>
        <end position="457"/>
    </location>
</feature>
<dbReference type="AlphaFoldDB" id="A0A5C8NUL2"/>
<keyword evidence="6" id="KW-1185">Reference proteome</keyword>
<dbReference type="Pfam" id="PF09972">
    <property type="entry name" value="DUF2207"/>
    <property type="match status" value="1"/>
</dbReference>
<feature type="region of interest" description="Disordered" evidence="1">
    <location>
        <begin position="646"/>
        <end position="673"/>
    </location>
</feature>
<gene>
    <name evidence="5" type="ORF">FHP08_14095</name>
</gene>
<evidence type="ECO:0000313" key="6">
    <source>
        <dbReference type="Proteomes" id="UP000321548"/>
    </source>
</evidence>